<dbReference type="SMART" id="SM00886">
    <property type="entry name" value="Dabb"/>
    <property type="match status" value="1"/>
</dbReference>
<dbReference type="InterPro" id="IPR013097">
    <property type="entry name" value="Dabb"/>
</dbReference>
<dbReference type="PANTHER" id="PTHR33178:SF10">
    <property type="entry name" value="STRESS-RESPONSE A_B BARREL DOMAIN-CONTAINING PROTEIN"/>
    <property type="match status" value="1"/>
</dbReference>
<evidence type="ECO:0000313" key="3">
    <source>
        <dbReference type="EMBL" id="GAA1403444.1"/>
    </source>
</evidence>
<feature type="domain" description="Stress-response A/B barrel" evidence="2">
    <location>
        <begin position="2"/>
        <end position="95"/>
    </location>
</feature>
<dbReference type="RefSeq" id="WP_344030359.1">
    <property type="nucleotide sequence ID" value="NZ_BAAAJK010000062.1"/>
</dbReference>
<dbReference type="Proteomes" id="UP001501414">
    <property type="component" value="Unassembled WGS sequence"/>
</dbReference>
<keyword evidence="4" id="KW-1185">Reference proteome</keyword>
<dbReference type="Pfam" id="PF07876">
    <property type="entry name" value="Dabb"/>
    <property type="match status" value="1"/>
</dbReference>
<evidence type="ECO:0000259" key="2">
    <source>
        <dbReference type="PROSITE" id="PS51502"/>
    </source>
</evidence>
<organism evidence="3 4">
    <name type="scientific">Pseudonocardia kongjuensis</name>
    <dbReference type="NCBI Taxonomy" id="102227"/>
    <lineage>
        <taxon>Bacteria</taxon>
        <taxon>Bacillati</taxon>
        <taxon>Actinomycetota</taxon>
        <taxon>Actinomycetes</taxon>
        <taxon>Pseudonocardiales</taxon>
        <taxon>Pseudonocardiaceae</taxon>
        <taxon>Pseudonocardia</taxon>
    </lineage>
</organism>
<evidence type="ECO:0000256" key="1">
    <source>
        <dbReference type="ARBA" id="ARBA00011738"/>
    </source>
</evidence>
<comment type="subunit">
    <text evidence="1">Homodimer.</text>
</comment>
<name>A0ABN1YBT0_9PSEU</name>
<dbReference type="PROSITE" id="PS51502">
    <property type="entry name" value="S_R_A_B_BARREL"/>
    <property type="match status" value="1"/>
</dbReference>
<dbReference type="PANTHER" id="PTHR33178">
    <property type="match status" value="1"/>
</dbReference>
<accession>A0ABN1YBT0</accession>
<dbReference type="Gene3D" id="3.30.70.100">
    <property type="match status" value="1"/>
</dbReference>
<proteinExistence type="predicted"/>
<gene>
    <name evidence="3" type="ORF">GCM10009613_64570</name>
</gene>
<dbReference type="InterPro" id="IPR011008">
    <property type="entry name" value="Dimeric_a/b-barrel"/>
</dbReference>
<dbReference type="InterPro" id="IPR044662">
    <property type="entry name" value="HS1/DABB1-like"/>
</dbReference>
<protein>
    <submittedName>
        <fullName evidence="3">Dabb family protein</fullName>
    </submittedName>
</protein>
<sequence>MLNHVICIRWVEGASEAAKQSVMDGLLGLREHIDTIRSMRMGPDLGIRVDNFDFASLIEFDDVEGYLTFRDHPAHQQVVREFIQPAMAERAGVVFTSP</sequence>
<comment type="caution">
    <text evidence="3">The sequence shown here is derived from an EMBL/GenBank/DDBJ whole genome shotgun (WGS) entry which is preliminary data.</text>
</comment>
<reference evidence="3 4" key="1">
    <citation type="journal article" date="2019" name="Int. J. Syst. Evol. Microbiol.">
        <title>The Global Catalogue of Microorganisms (GCM) 10K type strain sequencing project: providing services to taxonomists for standard genome sequencing and annotation.</title>
        <authorList>
            <consortium name="The Broad Institute Genomics Platform"/>
            <consortium name="The Broad Institute Genome Sequencing Center for Infectious Disease"/>
            <person name="Wu L."/>
            <person name="Ma J."/>
        </authorList>
    </citation>
    <scope>NUCLEOTIDE SEQUENCE [LARGE SCALE GENOMIC DNA]</scope>
    <source>
        <strain evidence="3 4">JCM 11896</strain>
    </source>
</reference>
<dbReference type="SUPFAM" id="SSF54909">
    <property type="entry name" value="Dimeric alpha+beta barrel"/>
    <property type="match status" value="1"/>
</dbReference>
<dbReference type="EMBL" id="BAAAJK010000062">
    <property type="protein sequence ID" value="GAA1403444.1"/>
    <property type="molecule type" value="Genomic_DNA"/>
</dbReference>
<evidence type="ECO:0000313" key="4">
    <source>
        <dbReference type="Proteomes" id="UP001501414"/>
    </source>
</evidence>